<name>A0A433PK99_9FUNG</name>
<feature type="non-terminal residue" evidence="2">
    <location>
        <position position="1"/>
    </location>
</feature>
<protein>
    <submittedName>
        <fullName evidence="2">Uncharacterized protein</fullName>
    </submittedName>
</protein>
<organism evidence="2 3">
    <name type="scientific">Jimgerdemannia flammicorona</name>
    <dbReference type="NCBI Taxonomy" id="994334"/>
    <lineage>
        <taxon>Eukaryota</taxon>
        <taxon>Fungi</taxon>
        <taxon>Fungi incertae sedis</taxon>
        <taxon>Mucoromycota</taxon>
        <taxon>Mucoromycotina</taxon>
        <taxon>Endogonomycetes</taxon>
        <taxon>Endogonales</taxon>
        <taxon>Endogonaceae</taxon>
        <taxon>Jimgerdemannia</taxon>
    </lineage>
</organism>
<feature type="compositionally biased region" description="Low complexity" evidence="1">
    <location>
        <begin position="162"/>
        <end position="181"/>
    </location>
</feature>
<keyword evidence="3" id="KW-1185">Reference proteome</keyword>
<evidence type="ECO:0000313" key="2">
    <source>
        <dbReference type="EMBL" id="RUS17880.1"/>
    </source>
</evidence>
<feature type="compositionally biased region" description="Basic residues" evidence="1">
    <location>
        <begin position="128"/>
        <end position="137"/>
    </location>
</feature>
<gene>
    <name evidence="2" type="ORF">BC938DRAFT_476138</name>
</gene>
<evidence type="ECO:0000256" key="1">
    <source>
        <dbReference type="SAM" id="MobiDB-lite"/>
    </source>
</evidence>
<accession>A0A433PK99</accession>
<feature type="region of interest" description="Disordered" evidence="1">
    <location>
        <begin position="162"/>
        <end position="187"/>
    </location>
</feature>
<sequence length="767" mass="81697">RRILSEELDGMTQLPQGFESDRDNSNAYYKHSHNNSFHQQVPFMANEHSYPPNTGIPYNPPGFQSVGGSNNLDYQNNLGAEQPDLTPVYLKQQQPPPQHNNGVGKDWEQHPSMMSAQNPNPDPYPTMHHPHPHHHHRAMSDGNFGNLALPMYQQYQPMHVPPGFGNPGFPNNSGPHNHGPPTDYDTGPRKSFANGSELNASVQGYAGHNANLAQNGNQVGHDQSMYANSFAQQYVGPPPPPQRVGNISKPASGFQDSKCKTLSMRSHPTGYDTSYDMPKATKNSLSALGVDDDADWEKAMKIPNLDGMNDNQEPIFPSLSSTTMSGHDLGNSVFSGSNNNTAPSTPSLWGPSAAPSYGPSTPMQNVPSTPTGFTSPVSYPQPFYPTHPHRTMSASSHFDLFGSNIRRPSVPVGGPGMRSSGITDEHGHGGPADYFDSQLSLRPTSPTNAFYQQHLQQHQGMHPLFVNATPMQTPGGSNAPQQQTPLDVTSLTSAQSASFRLPDWGFGFARHSTELSSQQTASQDLNVNVSTAQNQDNDVGEVKGSMALYDSTEVDEILQRAKSPPIAGGIETDFVNGHSRNPSTVDMNRQALMQDANNASYLVMDNHALRSPSILPTAGGPPPSALDNIRARSPSLSQQWGSIGAVANDDYFAKAANMNMNMNIGPGVGSETAVSSGLGHPDNFTLRATVDGNGQMYPRPMSPPGLAMPSNGPMSGVPGGNTIISANDLAASMGQMSLGAAGAGLAGVDVSLGGAVGNGEEDGLQGR</sequence>
<dbReference type="Proteomes" id="UP000274822">
    <property type="component" value="Unassembled WGS sequence"/>
</dbReference>
<feature type="region of interest" description="Disordered" evidence="1">
    <location>
        <begin position="1"/>
        <end position="26"/>
    </location>
</feature>
<reference evidence="2 3" key="1">
    <citation type="journal article" date="2018" name="New Phytol.">
        <title>Phylogenomics of Endogonaceae and evolution of mycorrhizas within Mucoromycota.</title>
        <authorList>
            <person name="Chang Y."/>
            <person name="Desiro A."/>
            <person name="Na H."/>
            <person name="Sandor L."/>
            <person name="Lipzen A."/>
            <person name="Clum A."/>
            <person name="Barry K."/>
            <person name="Grigoriev I.V."/>
            <person name="Martin F.M."/>
            <person name="Stajich J.E."/>
            <person name="Smith M.E."/>
            <person name="Bonito G."/>
            <person name="Spatafora J.W."/>
        </authorList>
    </citation>
    <scope>NUCLEOTIDE SEQUENCE [LARGE SCALE GENOMIC DNA]</scope>
    <source>
        <strain evidence="2 3">AD002</strain>
    </source>
</reference>
<feature type="compositionally biased region" description="Polar residues" evidence="1">
    <location>
        <begin position="337"/>
        <end position="347"/>
    </location>
</feature>
<dbReference type="EMBL" id="RBNJ01022692">
    <property type="protein sequence ID" value="RUS17880.1"/>
    <property type="molecule type" value="Genomic_DNA"/>
</dbReference>
<feature type="region of interest" description="Disordered" evidence="1">
    <location>
        <begin position="92"/>
        <end position="137"/>
    </location>
</feature>
<feature type="region of interest" description="Disordered" evidence="1">
    <location>
        <begin position="337"/>
        <end position="366"/>
    </location>
</feature>
<dbReference type="AlphaFoldDB" id="A0A433PK99"/>
<proteinExistence type="predicted"/>
<evidence type="ECO:0000313" key="3">
    <source>
        <dbReference type="Proteomes" id="UP000274822"/>
    </source>
</evidence>
<comment type="caution">
    <text evidence="2">The sequence shown here is derived from an EMBL/GenBank/DDBJ whole genome shotgun (WGS) entry which is preliminary data.</text>
</comment>